<keyword evidence="3" id="KW-1185">Reference proteome</keyword>
<accession>A0A5J9UQ69</accession>
<dbReference type="AlphaFoldDB" id="A0A5J9UQ69"/>
<gene>
    <name evidence="2" type="ORF">EJB05_27997</name>
</gene>
<reference evidence="2 3" key="1">
    <citation type="journal article" date="2019" name="Sci. Rep.">
        <title>A high-quality genome of Eragrostis curvula grass provides insights into Poaceae evolution and supports new strategies to enhance forage quality.</title>
        <authorList>
            <person name="Carballo J."/>
            <person name="Santos B.A.C.M."/>
            <person name="Zappacosta D."/>
            <person name="Garbus I."/>
            <person name="Selva J.P."/>
            <person name="Gallo C.A."/>
            <person name="Diaz A."/>
            <person name="Albertini E."/>
            <person name="Caccamo M."/>
            <person name="Echenique V."/>
        </authorList>
    </citation>
    <scope>NUCLEOTIDE SEQUENCE [LARGE SCALE GENOMIC DNA]</scope>
    <source>
        <strain evidence="3">cv. Victoria</strain>
        <tissue evidence="2">Leaf</tissue>
    </source>
</reference>
<name>A0A5J9UQ69_9POAL</name>
<comment type="caution">
    <text evidence="2">The sequence shown here is derived from an EMBL/GenBank/DDBJ whole genome shotgun (WGS) entry which is preliminary data.</text>
</comment>
<organism evidence="2 3">
    <name type="scientific">Eragrostis curvula</name>
    <name type="common">weeping love grass</name>
    <dbReference type="NCBI Taxonomy" id="38414"/>
    <lineage>
        <taxon>Eukaryota</taxon>
        <taxon>Viridiplantae</taxon>
        <taxon>Streptophyta</taxon>
        <taxon>Embryophyta</taxon>
        <taxon>Tracheophyta</taxon>
        <taxon>Spermatophyta</taxon>
        <taxon>Magnoliopsida</taxon>
        <taxon>Liliopsida</taxon>
        <taxon>Poales</taxon>
        <taxon>Poaceae</taxon>
        <taxon>PACMAD clade</taxon>
        <taxon>Chloridoideae</taxon>
        <taxon>Eragrostideae</taxon>
        <taxon>Eragrostidinae</taxon>
        <taxon>Eragrostis</taxon>
    </lineage>
</organism>
<proteinExistence type="predicted"/>
<feature type="region of interest" description="Disordered" evidence="1">
    <location>
        <begin position="1"/>
        <end position="36"/>
    </location>
</feature>
<dbReference type="Gramene" id="TVU25498">
    <property type="protein sequence ID" value="TVU25498"/>
    <property type="gene ID" value="EJB05_27997"/>
</dbReference>
<dbReference type="Proteomes" id="UP000324897">
    <property type="component" value="Chromosome 2"/>
</dbReference>
<evidence type="ECO:0000313" key="3">
    <source>
        <dbReference type="Proteomes" id="UP000324897"/>
    </source>
</evidence>
<dbReference type="EMBL" id="RWGY01000013">
    <property type="protein sequence ID" value="TVU25498.1"/>
    <property type="molecule type" value="Genomic_DNA"/>
</dbReference>
<evidence type="ECO:0000256" key="1">
    <source>
        <dbReference type="SAM" id="MobiDB-lite"/>
    </source>
</evidence>
<feature type="non-terminal residue" evidence="2">
    <location>
        <position position="1"/>
    </location>
</feature>
<sequence>MKRPGGDTAEPKGIGAGPRRGQASAGSEPAPGLRDLQVLVREDEEDRRGLLKAAIKIISELKLLQCIS</sequence>
<evidence type="ECO:0000313" key="2">
    <source>
        <dbReference type="EMBL" id="TVU25498.1"/>
    </source>
</evidence>
<protein>
    <submittedName>
        <fullName evidence="2">Uncharacterized protein</fullName>
    </submittedName>
</protein>